<name>A0AAP3GCU8_BRELA</name>
<dbReference type="AlphaFoldDB" id="A0AAP3GCU8"/>
<gene>
    <name evidence="3" type="ORF">C4A77_22535</name>
    <name evidence="2" type="ORF">O0554_26305</name>
</gene>
<dbReference type="RefSeq" id="WP_104033382.1">
    <property type="nucleotide sequence ID" value="NZ_JANSGW010000072.1"/>
</dbReference>
<sequence length="65" mass="7497">MAGLFNSKGMMHHFSGIRTKVVQIRELVETVDTVFTSFDRMGELGKSVNPFKSKKRRENIPHDME</sequence>
<feature type="region of interest" description="Disordered" evidence="1">
    <location>
        <begin position="46"/>
        <end position="65"/>
    </location>
</feature>
<protein>
    <submittedName>
        <fullName evidence="2">Uncharacterized protein</fullName>
    </submittedName>
</protein>
<dbReference type="EMBL" id="JAPTNE010000072">
    <property type="protein sequence ID" value="MCZ0810347.1"/>
    <property type="molecule type" value="Genomic_DNA"/>
</dbReference>
<proteinExistence type="predicted"/>
<evidence type="ECO:0000313" key="5">
    <source>
        <dbReference type="Proteomes" id="UP001077662"/>
    </source>
</evidence>
<accession>A0AAP3GCU8</accession>
<evidence type="ECO:0000313" key="4">
    <source>
        <dbReference type="Proteomes" id="UP000239759"/>
    </source>
</evidence>
<reference evidence="2" key="2">
    <citation type="submission" date="2022-09" db="EMBL/GenBank/DDBJ databases">
        <title>Genome analysis and characterization of larvicidal activity of Brevibacillus strains.</title>
        <authorList>
            <person name="Patrusheva E.V."/>
            <person name="Izotova A.O."/>
            <person name="Toshchakov S.V."/>
            <person name="Sineoky S.P."/>
        </authorList>
    </citation>
    <scope>NUCLEOTIDE SEQUENCE</scope>
    <source>
        <strain evidence="2">VKPM_B-13247</strain>
    </source>
</reference>
<dbReference type="Proteomes" id="UP000239759">
    <property type="component" value="Unassembled WGS sequence"/>
</dbReference>
<comment type="caution">
    <text evidence="2">The sequence shown here is derived from an EMBL/GenBank/DDBJ whole genome shotgun (WGS) entry which is preliminary data.</text>
</comment>
<evidence type="ECO:0000256" key="1">
    <source>
        <dbReference type="SAM" id="MobiDB-lite"/>
    </source>
</evidence>
<reference evidence="3 4" key="1">
    <citation type="submission" date="2018-02" db="EMBL/GenBank/DDBJ databases">
        <title>Comparative analysis of genomes of three Brevibacillus laterosporus strains producers of potent antimicrobials isolated from silage.</title>
        <authorList>
            <person name="Kojic M."/>
            <person name="Miljkovic M."/>
            <person name="Studholme D."/>
            <person name="Filipic B."/>
        </authorList>
    </citation>
    <scope>NUCLEOTIDE SEQUENCE [LARGE SCALE GENOMIC DNA]</scope>
    <source>
        <strain evidence="3 4">BGSP11</strain>
    </source>
</reference>
<evidence type="ECO:0000313" key="3">
    <source>
        <dbReference type="EMBL" id="PPA91438.1"/>
    </source>
</evidence>
<evidence type="ECO:0000313" key="2">
    <source>
        <dbReference type="EMBL" id="MCZ0810347.1"/>
    </source>
</evidence>
<dbReference type="Proteomes" id="UP001077662">
    <property type="component" value="Unassembled WGS sequence"/>
</dbReference>
<organism evidence="2 5">
    <name type="scientific">Brevibacillus laterosporus</name>
    <name type="common">Bacillus laterosporus</name>
    <dbReference type="NCBI Taxonomy" id="1465"/>
    <lineage>
        <taxon>Bacteria</taxon>
        <taxon>Bacillati</taxon>
        <taxon>Bacillota</taxon>
        <taxon>Bacilli</taxon>
        <taxon>Bacillales</taxon>
        <taxon>Paenibacillaceae</taxon>
        <taxon>Brevibacillus</taxon>
    </lineage>
</organism>
<dbReference type="EMBL" id="PRKQ01000039">
    <property type="protein sequence ID" value="PPA91438.1"/>
    <property type="molecule type" value="Genomic_DNA"/>
</dbReference>